<keyword evidence="2" id="KW-1185">Reference proteome</keyword>
<dbReference type="Proteomes" id="UP000656804">
    <property type="component" value="Unassembled WGS sequence"/>
</dbReference>
<organism evidence="1 2">
    <name type="scientific">Nocardioides acrostichi</name>
    <dbReference type="NCBI Taxonomy" id="2784339"/>
    <lineage>
        <taxon>Bacteria</taxon>
        <taxon>Bacillati</taxon>
        <taxon>Actinomycetota</taxon>
        <taxon>Actinomycetes</taxon>
        <taxon>Propionibacteriales</taxon>
        <taxon>Nocardioidaceae</taxon>
        <taxon>Nocardioides</taxon>
    </lineage>
</organism>
<gene>
    <name evidence="1" type="ORF">ISG29_06670</name>
</gene>
<accession>A0A930V0B3</accession>
<evidence type="ECO:0000313" key="2">
    <source>
        <dbReference type="Proteomes" id="UP000656804"/>
    </source>
</evidence>
<dbReference type="RefSeq" id="WP_194502591.1">
    <property type="nucleotide sequence ID" value="NZ_JADIVZ010000002.1"/>
</dbReference>
<dbReference type="Gene3D" id="1.10.287.1060">
    <property type="entry name" value="ESAT-6-like"/>
    <property type="match status" value="1"/>
</dbReference>
<protein>
    <recommendedName>
        <fullName evidence="3">Excreted virulence factor EspC, type VII ESX diderm</fullName>
    </recommendedName>
</protein>
<dbReference type="GO" id="GO:0009306">
    <property type="term" value="P:protein secretion"/>
    <property type="evidence" value="ECO:0007669"/>
    <property type="project" value="InterPro"/>
</dbReference>
<comment type="caution">
    <text evidence="1">The sequence shown here is derived from an EMBL/GenBank/DDBJ whole genome shotgun (WGS) entry which is preliminary data.</text>
</comment>
<proteinExistence type="predicted"/>
<dbReference type="EMBL" id="JADIVZ010000002">
    <property type="protein sequence ID" value="MBF4161370.1"/>
    <property type="molecule type" value="Genomic_DNA"/>
</dbReference>
<dbReference type="Pfam" id="PF10824">
    <property type="entry name" value="T7SS_ESX_EspC"/>
    <property type="match status" value="1"/>
</dbReference>
<dbReference type="InterPro" id="IPR022536">
    <property type="entry name" value="EspC"/>
</dbReference>
<sequence length="98" mass="10592">MDLGVDTAVVARGGDRVNDLAHQLGDLVHRAETAVREVTSTTGHDDLARTLASLLSTMEHSHRRVVESLTQHAQELHVAAQAYERIDAELGAAVEVTQ</sequence>
<evidence type="ECO:0008006" key="3">
    <source>
        <dbReference type="Google" id="ProtNLM"/>
    </source>
</evidence>
<reference evidence="1" key="1">
    <citation type="submission" date="2020-11" db="EMBL/GenBank/DDBJ databases">
        <title>Nocardioides sp. CBS4Y-1, whole genome shotgun sequence.</title>
        <authorList>
            <person name="Tuo L."/>
        </authorList>
    </citation>
    <scope>NUCLEOTIDE SEQUENCE</scope>
    <source>
        <strain evidence="1">CBS4Y-1</strain>
    </source>
</reference>
<dbReference type="AlphaFoldDB" id="A0A930V0B3"/>
<name>A0A930V0B3_9ACTN</name>
<evidence type="ECO:0000313" key="1">
    <source>
        <dbReference type="EMBL" id="MBF4161370.1"/>
    </source>
</evidence>